<sequence length="94" mass="10865">MYGMPFTTLRDRVDSRVSVDTVKNGPAPLLSLSKEQLLVEHLKGLARVGYGYTRAEICTKASYFVVFLGKRREKPFSLKWFYGFMGWWPELKVV</sequence>
<protein>
    <recommendedName>
        <fullName evidence="3">HTH CENPB-type domain-containing protein</fullName>
    </recommendedName>
</protein>
<comment type="caution">
    <text evidence="1">The sequence shown here is derived from an EMBL/GenBank/DDBJ whole genome shotgun (WGS) entry which is preliminary data.</text>
</comment>
<reference evidence="1" key="1">
    <citation type="journal article" date="2019" name="bioRxiv">
        <title>The Genome of the Zebra Mussel, Dreissena polymorpha: A Resource for Invasive Species Research.</title>
        <authorList>
            <person name="McCartney M.A."/>
            <person name="Auch B."/>
            <person name="Kono T."/>
            <person name="Mallez S."/>
            <person name="Zhang Y."/>
            <person name="Obille A."/>
            <person name="Becker A."/>
            <person name="Abrahante J.E."/>
            <person name="Garbe J."/>
            <person name="Badalamenti J.P."/>
            <person name="Herman A."/>
            <person name="Mangelson H."/>
            <person name="Liachko I."/>
            <person name="Sullivan S."/>
            <person name="Sone E.D."/>
            <person name="Koren S."/>
            <person name="Silverstein K.A.T."/>
            <person name="Beckman K.B."/>
            <person name="Gohl D.M."/>
        </authorList>
    </citation>
    <scope>NUCLEOTIDE SEQUENCE</scope>
    <source>
        <strain evidence="1">Duluth1</strain>
        <tissue evidence="1">Whole animal</tissue>
    </source>
</reference>
<organism evidence="1 2">
    <name type="scientific">Dreissena polymorpha</name>
    <name type="common">Zebra mussel</name>
    <name type="synonym">Mytilus polymorpha</name>
    <dbReference type="NCBI Taxonomy" id="45954"/>
    <lineage>
        <taxon>Eukaryota</taxon>
        <taxon>Metazoa</taxon>
        <taxon>Spiralia</taxon>
        <taxon>Lophotrochozoa</taxon>
        <taxon>Mollusca</taxon>
        <taxon>Bivalvia</taxon>
        <taxon>Autobranchia</taxon>
        <taxon>Heteroconchia</taxon>
        <taxon>Euheterodonta</taxon>
        <taxon>Imparidentia</taxon>
        <taxon>Neoheterodontei</taxon>
        <taxon>Myida</taxon>
        <taxon>Dreissenoidea</taxon>
        <taxon>Dreissenidae</taxon>
        <taxon>Dreissena</taxon>
    </lineage>
</organism>
<reference evidence="1" key="2">
    <citation type="submission" date="2020-11" db="EMBL/GenBank/DDBJ databases">
        <authorList>
            <person name="McCartney M.A."/>
            <person name="Auch B."/>
            <person name="Kono T."/>
            <person name="Mallez S."/>
            <person name="Becker A."/>
            <person name="Gohl D.M."/>
            <person name="Silverstein K.A.T."/>
            <person name="Koren S."/>
            <person name="Bechman K.B."/>
            <person name="Herman A."/>
            <person name="Abrahante J.E."/>
            <person name="Garbe J."/>
        </authorList>
    </citation>
    <scope>NUCLEOTIDE SEQUENCE</scope>
    <source>
        <strain evidence="1">Duluth1</strain>
        <tissue evidence="1">Whole animal</tissue>
    </source>
</reference>
<dbReference type="EMBL" id="JAIWYP010000009">
    <property type="protein sequence ID" value="KAH3774771.1"/>
    <property type="molecule type" value="Genomic_DNA"/>
</dbReference>
<evidence type="ECO:0000313" key="2">
    <source>
        <dbReference type="Proteomes" id="UP000828390"/>
    </source>
</evidence>
<dbReference type="AlphaFoldDB" id="A0A9D4IGN9"/>
<proteinExistence type="predicted"/>
<evidence type="ECO:0000313" key="1">
    <source>
        <dbReference type="EMBL" id="KAH3774771.1"/>
    </source>
</evidence>
<evidence type="ECO:0008006" key="3">
    <source>
        <dbReference type="Google" id="ProtNLM"/>
    </source>
</evidence>
<accession>A0A9D4IGN9</accession>
<keyword evidence="2" id="KW-1185">Reference proteome</keyword>
<gene>
    <name evidence="1" type="ORF">DPMN_176164</name>
</gene>
<name>A0A9D4IGN9_DREPO</name>
<dbReference type="Proteomes" id="UP000828390">
    <property type="component" value="Unassembled WGS sequence"/>
</dbReference>